<dbReference type="RefSeq" id="WP_095720810.1">
    <property type="nucleotide sequence ID" value="NZ_NTFS01000041.1"/>
</dbReference>
<dbReference type="OrthoDB" id="511758at2"/>
<reference evidence="5 6" key="1">
    <citation type="submission" date="2017-08" db="EMBL/GenBank/DDBJ databases">
        <title>Draft genome sequence of filamentous cyanobacterium Calothrix elsteri CCALA 953.</title>
        <authorList>
            <person name="Gagunashvili A.N."/>
            <person name="Elster J."/>
            <person name="Andresson O.S."/>
        </authorList>
    </citation>
    <scope>NUCLEOTIDE SEQUENCE [LARGE SCALE GENOMIC DNA]</scope>
    <source>
        <strain evidence="5 6">CCALA 953</strain>
    </source>
</reference>
<dbReference type="PANTHER" id="PTHR17920:SF3">
    <property type="entry name" value="TRANSMEMBRANE AND COILED-COIL DOMAIN-CONTAINING PROTEIN 4"/>
    <property type="match status" value="1"/>
</dbReference>
<keyword evidence="2" id="KW-0812">Transmembrane</keyword>
<sequence>MDHPELRLFSRSAGTSKALVFIDGFLSENKDRRNNLLSALNYAGWHHSIYHLWWEASSKSSAFGMDYHKCKIRAKSIGKEYLQSLIESEITEQNISLLAHSLGARVAFDGIDNWKGNQHSIENVIFLSGAVRRDSSKNWGYVADKIKGKLINVYSYDDSTLKKWFKIAELGNACGRKPIKEYHPKIINEDATYFLGKDHNLSKPLEYLPELVRKGLWCM</sequence>
<dbReference type="Proteomes" id="UP000218238">
    <property type="component" value="Unassembled WGS sequence"/>
</dbReference>
<keyword evidence="3" id="KW-1133">Transmembrane helix</keyword>
<dbReference type="AlphaFoldDB" id="A0A2A2TME8"/>
<dbReference type="InterPro" id="IPR029058">
    <property type="entry name" value="AB_hydrolase_fold"/>
</dbReference>
<comment type="subcellular location">
    <subcellularLocation>
        <location evidence="1">Membrane</location>
        <topology evidence="1">Multi-pass membrane protein</topology>
    </subcellularLocation>
</comment>
<keyword evidence="4" id="KW-0472">Membrane</keyword>
<comment type="caution">
    <text evidence="5">The sequence shown here is derived from an EMBL/GenBank/DDBJ whole genome shotgun (WGS) entry which is preliminary data.</text>
</comment>
<dbReference type="SUPFAM" id="SSF53474">
    <property type="entry name" value="alpha/beta-Hydrolases"/>
    <property type="match status" value="1"/>
</dbReference>
<organism evidence="5 6">
    <name type="scientific">Brunnivagina elsteri CCALA 953</name>
    <dbReference type="NCBI Taxonomy" id="987040"/>
    <lineage>
        <taxon>Bacteria</taxon>
        <taxon>Bacillati</taxon>
        <taxon>Cyanobacteriota</taxon>
        <taxon>Cyanophyceae</taxon>
        <taxon>Nostocales</taxon>
        <taxon>Calotrichaceae</taxon>
        <taxon>Brunnivagina</taxon>
    </lineage>
</organism>
<dbReference type="GO" id="GO:0016020">
    <property type="term" value="C:membrane"/>
    <property type="evidence" value="ECO:0007669"/>
    <property type="project" value="UniProtKB-SubCell"/>
</dbReference>
<evidence type="ECO:0000256" key="4">
    <source>
        <dbReference type="ARBA" id="ARBA00023136"/>
    </source>
</evidence>
<accession>A0A2A2TME8</accession>
<dbReference type="PANTHER" id="PTHR17920">
    <property type="entry name" value="TRANSMEMBRANE AND COILED-COIL DOMAIN-CONTAINING PROTEIN 4 TMCO4"/>
    <property type="match status" value="1"/>
</dbReference>
<evidence type="ECO:0000313" key="6">
    <source>
        <dbReference type="Proteomes" id="UP000218238"/>
    </source>
</evidence>
<gene>
    <name evidence="5" type="ORF">CK510_05915</name>
</gene>
<dbReference type="EMBL" id="NTFS01000041">
    <property type="protein sequence ID" value="PAX59669.1"/>
    <property type="molecule type" value="Genomic_DNA"/>
</dbReference>
<proteinExistence type="predicted"/>
<evidence type="ECO:0000256" key="2">
    <source>
        <dbReference type="ARBA" id="ARBA00022692"/>
    </source>
</evidence>
<keyword evidence="6" id="KW-1185">Reference proteome</keyword>
<evidence type="ECO:0000256" key="1">
    <source>
        <dbReference type="ARBA" id="ARBA00004141"/>
    </source>
</evidence>
<dbReference type="Gene3D" id="3.40.50.1820">
    <property type="entry name" value="alpha/beta hydrolase"/>
    <property type="match status" value="1"/>
</dbReference>
<name>A0A2A2TME8_9CYAN</name>
<evidence type="ECO:0000313" key="5">
    <source>
        <dbReference type="EMBL" id="PAX59669.1"/>
    </source>
</evidence>
<dbReference type="Pfam" id="PF05277">
    <property type="entry name" value="DUF726"/>
    <property type="match status" value="1"/>
</dbReference>
<protein>
    <recommendedName>
        <fullName evidence="7">DUF726 domain-containing protein</fullName>
    </recommendedName>
</protein>
<evidence type="ECO:0008006" key="7">
    <source>
        <dbReference type="Google" id="ProtNLM"/>
    </source>
</evidence>
<evidence type="ECO:0000256" key="3">
    <source>
        <dbReference type="ARBA" id="ARBA00022989"/>
    </source>
</evidence>
<dbReference type="InterPro" id="IPR007941">
    <property type="entry name" value="DUF726"/>
</dbReference>